<protein>
    <submittedName>
        <fullName evidence="1">Uncharacterized protein</fullName>
    </submittedName>
</protein>
<dbReference type="EMBL" id="LT670818">
    <property type="protein sequence ID" value="SHH39745.1"/>
    <property type="molecule type" value="Genomic_DNA"/>
</dbReference>
<evidence type="ECO:0000313" key="1">
    <source>
        <dbReference type="EMBL" id="SHH39745.1"/>
    </source>
</evidence>
<proteinExistence type="predicted"/>
<dbReference type="RefSeq" id="WP_079570343.1">
    <property type="nucleotide sequence ID" value="NZ_LT670818.1"/>
</dbReference>
<name>A0A1M5SMN0_9BRAD</name>
<accession>A0A1M5SMN0</accession>
<gene>
    <name evidence="1" type="ORF">SAMN05444169_7236</name>
</gene>
<reference evidence="1 2" key="1">
    <citation type="submission" date="2016-11" db="EMBL/GenBank/DDBJ databases">
        <authorList>
            <person name="Jaros S."/>
            <person name="Januszkiewicz K."/>
            <person name="Wedrychowicz H."/>
        </authorList>
    </citation>
    <scope>NUCLEOTIDE SEQUENCE [LARGE SCALE GENOMIC DNA]</scope>
    <source>
        <strain evidence="1 2">GAS242</strain>
    </source>
</reference>
<organism evidence="1 2">
    <name type="scientific">Bradyrhizobium erythrophlei</name>
    <dbReference type="NCBI Taxonomy" id="1437360"/>
    <lineage>
        <taxon>Bacteria</taxon>
        <taxon>Pseudomonadati</taxon>
        <taxon>Pseudomonadota</taxon>
        <taxon>Alphaproteobacteria</taxon>
        <taxon>Hyphomicrobiales</taxon>
        <taxon>Nitrobacteraceae</taxon>
        <taxon>Bradyrhizobium</taxon>
    </lineage>
</organism>
<dbReference type="Proteomes" id="UP000190675">
    <property type="component" value="Chromosome I"/>
</dbReference>
<dbReference type="AlphaFoldDB" id="A0A1M5SMN0"/>
<evidence type="ECO:0000313" key="2">
    <source>
        <dbReference type="Proteomes" id="UP000190675"/>
    </source>
</evidence>
<sequence>MKNAEAVEADMGLQTAGAIKFCFRNSSRHANAWTQHFSDIELSEIQDGTSEYRLQFTRLF</sequence>